<dbReference type="Proteomes" id="UP000059574">
    <property type="component" value="Chromosome"/>
</dbReference>
<protein>
    <recommendedName>
        <fullName evidence="4">Serine/threonine protein kinase</fullName>
    </recommendedName>
</protein>
<dbReference type="EMBL" id="CP013200">
    <property type="protein sequence ID" value="ALO67688.1"/>
    <property type="molecule type" value="Genomic_DNA"/>
</dbReference>
<dbReference type="AlphaFoldDB" id="A0A0S2M2G1"/>
<reference evidence="2 3" key="2">
    <citation type="journal article" date="2016" name="J. Biotechnol.">
        <title>Complete genome sequence of Arthrobacter alpinus ERGS4:06, a yellow pigmented bacterium tolerant to cold and radiations isolated from Sikkim Himalaya.</title>
        <authorList>
            <person name="Kumar R."/>
            <person name="Singh D."/>
            <person name="Swarnkar M.K."/>
            <person name="Singh A.K."/>
            <person name="Kumar S."/>
        </authorList>
    </citation>
    <scope>NUCLEOTIDE SEQUENCE [LARGE SCALE GENOMIC DNA]</scope>
    <source>
        <strain evidence="2 3">ERGS4:06</strain>
    </source>
</reference>
<evidence type="ECO:0000256" key="1">
    <source>
        <dbReference type="SAM" id="MobiDB-lite"/>
    </source>
</evidence>
<feature type="region of interest" description="Disordered" evidence="1">
    <location>
        <begin position="29"/>
        <end position="85"/>
    </location>
</feature>
<name>A0A0S2M2G1_9MICC</name>
<proteinExistence type="predicted"/>
<organism evidence="2 3">
    <name type="scientific">Arthrobacter alpinus</name>
    <dbReference type="NCBI Taxonomy" id="656366"/>
    <lineage>
        <taxon>Bacteria</taxon>
        <taxon>Bacillati</taxon>
        <taxon>Actinomycetota</taxon>
        <taxon>Actinomycetes</taxon>
        <taxon>Micrococcales</taxon>
        <taxon>Micrococcaceae</taxon>
        <taxon>Arthrobacter</taxon>
    </lineage>
</organism>
<gene>
    <name evidence="2" type="ORF">AS189_15875</name>
</gene>
<evidence type="ECO:0000313" key="2">
    <source>
        <dbReference type="EMBL" id="ALO67688.1"/>
    </source>
</evidence>
<feature type="compositionally biased region" description="Low complexity" evidence="1">
    <location>
        <begin position="41"/>
        <end position="83"/>
    </location>
</feature>
<evidence type="ECO:0008006" key="4">
    <source>
        <dbReference type="Google" id="ProtNLM"/>
    </source>
</evidence>
<reference evidence="3" key="1">
    <citation type="submission" date="2015-11" db="EMBL/GenBank/DDBJ databases">
        <authorList>
            <person name="Kumar R."/>
            <person name="Singh D."/>
            <person name="Swarnkar M.K."/>
            <person name="Singh A.K."/>
            <person name="Kumar S."/>
        </authorList>
    </citation>
    <scope>NUCLEOTIDE SEQUENCE [LARGE SCALE GENOMIC DNA]</scope>
    <source>
        <strain evidence="3">ERGS4:06</strain>
    </source>
</reference>
<accession>A0A0S2M2G1</accession>
<evidence type="ECO:0000313" key="3">
    <source>
        <dbReference type="Proteomes" id="UP000059574"/>
    </source>
</evidence>
<dbReference type="OrthoDB" id="4939693at2"/>
<sequence length="298" mass="30903">MAGTVLVGAIVVGAVIAANTLWGTPAAPAPVAGTSSQKQVAPEAAAPAAPAAPSADHAMPPQSHAALPSATATPTSSPTPDTSGYSNADKAYCKWQGKVVFVGASDSFRAAICEINGHTTYLGLDKKTGLTTELPASRSSDSATAHKDNYAYNLNSSSFEITQNNKVIAEEKMLSWWTPSAPEMQLPGDLGISQPISYPSCNGSAVIILGTFFNPATNVAAIDQALKNNPGSMYLRTDLSCGNFRGPSMDNSNGNSIYAVVKAIPGSQSDVCEAMKRYDAAGEWLENGVDPSKNIRCS</sequence>
<dbReference type="RefSeq" id="WP_062291025.1">
    <property type="nucleotide sequence ID" value="NZ_CP013200.1"/>
</dbReference>